<evidence type="ECO:0000256" key="1">
    <source>
        <dbReference type="SAM" id="Coils"/>
    </source>
</evidence>
<name>F7AZH2_CIOIN</name>
<dbReference type="GeneTree" id="ENSGT00390000009400"/>
<sequence>MATISASPILSLKPPHLQIDRDPSWKNTPREVGDGMESDVSLSTLAPPTITTTTPNLTKTPEKQTFETSEIYSVSQSPCSSPRCVHREVTRTLPDVSAGPVSKLNFSFKEPDIQIQRKTSEKFLIEEKSALKDHLQIQIQVNQELKRLLVASVGDELGYHYERLATEKAQLQIELDQMTEIAQKKSEEIERLEISCDVWRSKFLASRMQSDDANAWRRHHERYERELGNAVRGLLREHWERTEHLNELHRTLTNLNNSLTTDNDECYTVNIEGSSSVGENCRSLANCLSDKLIGTSNVPLPRKPAVSVHCDIPAATPAEKYVLQLLNENQHTLSNVRHRPDMFVPSCEQRKSGTIDRFHSQTQHENITLNCCVNCKGEIHVI</sequence>
<dbReference type="GO" id="GO:0007030">
    <property type="term" value="P:Golgi organization"/>
    <property type="evidence" value="ECO:0000318"/>
    <property type="project" value="GO_Central"/>
</dbReference>
<feature type="coiled-coil region" evidence="1">
    <location>
        <begin position="161"/>
        <end position="195"/>
    </location>
</feature>
<keyword evidence="1" id="KW-0175">Coiled coil</keyword>
<accession>F7AZH2</accession>
<evidence type="ECO:0000256" key="2">
    <source>
        <dbReference type="SAM" id="MobiDB-lite"/>
    </source>
</evidence>
<reference evidence="3" key="2">
    <citation type="journal article" date="2008" name="Genome Biol.">
        <title>Improved genome assembly and evidence-based global gene model set for the chordate Ciona intestinalis: new insight into intron and operon populations.</title>
        <authorList>
            <person name="Satou Y."/>
            <person name="Mineta K."/>
            <person name="Ogasawara M."/>
            <person name="Sasakura Y."/>
            <person name="Shoguchi E."/>
            <person name="Ueno K."/>
            <person name="Yamada L."/>
            <person name="Matsumoto J."/>
            <person name="Wasserscheid J."/>
            <person name="Dewar K."/>
            <person name="Wiley G.B."/>
            <person name="Macmil S.L."/>
            <person name="Roe B.A."/>
            <person name="Zeller R.W."/>
            <person name="Hastings K.E."/>
            <person name="Lemaire P."/>
            <person name="Lindquist E."/>
            <person name="Endo T."/>
            <person name="Hotta K."/>
            <person name="Inaba K."/>
        </authorList>
    </citation>
    <scope>NUCLEOTIDE SEQUENCE [LARGE SCALE GENOMIC DNA]</scope>
    <source>
        <strain evidence="3">wild type</strain>
    </source>
</reference>
<reference evidence="3" key="3">
    <citation type="submission" date="2025-08" db="UniProtKB">
        <authorList>
            <consortium name="Ensembl"/>
        </authorList>
    </citation>
    <scope>IDENTIFICATION</scope>
</reference>
<dbReference type="RefSeq" id="XP_002126397.1">
    <property type="nucleotide sequence ID" value="XM_002126361.4"/>
</dbReference>
<reference evidence="3" key="4">
    <citation type="submission" date="2025-09" db="UniProtKB">
        <authorList>
            <consortium name="Ensembl"/>
        </authorList>
    </citation>
    <scope>IDENTIFICATION</scope>
</reference>
<dbReference type="GO" id="GO:0000139">
    <property type="term" value="C:Golgi membrane"/>
    <property type="evidence" value="ECO:0000318"/>
    <property type="project" value="GO_Central"/>
</dbReference>
<dbReference type="PANTHER" id="PTHR13066:SF2">
    <property type="entry name" value="GOLGIN-45"/>
    <property type="match status" value="1"/>
</dbReference>
<dbReference type="OMA" id="IRTHMMQ"/>
<evidence type="ECO:0000313" key="4">
    <source>
        <dbReference type="Proteomes" id="UP000008144"/>
    </source>
</evidence>
<dbReference type="GeneID" id="100186591"/>
<dbReference type="FunCoup" id="F7AZH2">
    <property type="interactions" value="10"/>
</dbReference>
<feature type="compositionally biased region" description="Low complexity" evidence="2">
    <location>
        <begin position="42"/>
        <end position="59"/>
    </location>
</feature>
<dbReference type="STRING" id="7719.ENSCINP00000014030"/>
<dbReference type="Ensembl" id="ENSCINT00000014030.3">
    <property type="protein sequence ID" value="ENSCINP00000014030.3"/>
    <property type="gene ID" value="ENSCING00000006837.3"/>
</dbReference>
<organism evidence="3 4">
    <name type="scientific">Ciona intestinalis</name>
    <name type="common">Transparent sea squirt</name>
    <name type="synonym">Ascidia intestinalis</name>
    <dbReference type="NCBI Taxonomy" id="7719"/>
    <lineage>
        <taxon>Eukaryota</taxon>
        <taxon>Metazoa</taxon>
        <taxon>Chordata</taxon>
        <taxon>Tunicata</taxon>
        <taxon>Ascidiacea</taxon>
        <taxon>Phlebobranchia</taxon>
        <taxon>Cionidae</taxon>
        <taxon>Ciona</taxon>
    </lineage>
</organism>
<accession>A0A1W2WD23</accession>
<dbReference type="Proteomes" id="UP000008144">
    <property type="component" value="Chromosome 7"/>
</dbReference>
<dbReference type="OrthoDB" id="5959043at2759"/>
<evidence type="ECO:0000313" key="3">
    <source>
        <dbReference type="Ensembl" id="ENSCINP00000014030.3"/>
    </source>
</evidence>
<proteinExistence type="predicted"/>
<dbReference type="HOGENOM" id="CLU_057527_0_0_1"/>
<gene>
    <name evidence="3" type="primary">LOC100186591</name>
</gene>
<dbReference type="KEGG" id="cin:100186591"/>
<dbReference type="EMBL" id="EAAA01002354">
    <property type="status" value="NOT_ANNOTATED_CDS"/>
    <property type="molecule type" value="Genomic_DNA"/>
</dbReference>
<protein>
    <submittedName>
        <fullName evidence="3">Golgin-45</fullName>
    </submittedName>
</protein>
<dbReference type="GO" id="GO:0043001">
    <property type="term" value="P:Golgi to plasma membrane protein transport"/>
    <property type="evidence" value="ECO:0000318"/>
    <property type="project" value="GO_Central"/>
</dbReference>
<dbReference type="InParanoid" id="F7AZH2"/>
<feature type="region of interest" description="Disordered" evidence="2">
    <location>
        <begin position="14"/>
        <end position="60"/>
    </location>
</feature>
<reference evidence="4" key="1">
    <citation type="journal article" date="2002" name="Science">
        <title>The draft genome of Ciona intestinalis: insights into chordate and vertebrate origins.</title>
        <authorList>
            <person name="Dehal P."/>
            <person name="Satou Y."/>
            <person name="Campbell R.K."/>
            <person name="Chapman J."/>
            <person name="Degnan B."/>
            <person name="De Tomaso A."/>
            <person name="Davidson B."/>
            <person name="Di Gregorio A."/>
            <person name="Gelpke M."/>
            <person name="Goodstein D.M."/>
            <person name="Harafuji N."/>
            <person name="Hastings K.E."/>
            <person name="Ho I."/>
            <person name="Hotta K."/>
            <person name="Huang W."/>
            <person name="Kawashima T."/>
            <person name="Lemaire P."/>
            <person name="Martinez D."/>
            <person name="Meinertzhagen I.A."/>
            <person name="Necula S."/>
            <person name="Nonaka M."/>
            <person name="Putnam N."/>
            <person name="Rash S."/>
            <person name="Saiga H."/>
            <person name="Satake M."/>
            <person name="Terry A."/>
            <person name="Yamada L."/>
            <person name="Wang H.G."/>
            <person name="Awazu S."/>
            <person name="Azumi K."/>
            <person name="Boore J."/>
            <person name="Branno M."/>
            <person name="Chin-Bow S."/>
            <person name="DeSantis R."/>
            <person name="Doyle S."/>
            <person name="Francino P."/>
            <person name="Keys D.N."/>
            <person name="Haga S."/>
            <person name="Hayashi H."/>
            <person name="Hino K."/>
            <person name="Imai K.S."/>
            <person name="Inaba K."/>
            <person name="Kano S."/>
            <person name="Kobayashi K."/>
            <person name="Kobayashi M."/>
            <person name="Lee B.I."/>
            <person name="Makabe K.W."/>
            <person name="Manohar C."/>
            <person name="Matassi G."/>
            <person name="Medina M."/>
            <person name="Mochizuki Y."/>
            <person name="Mount S."/>
            <person name="Morishita T."/>
            <person name="Miura S."/>
            <person name="Nakayama A."/>
            <person name="Nishizaka S."/>
            <person name="Nomoto H."/>
            <person name="Ohta F."/>
            <person name="Oishi K."/>
            <person name="Rigoutsos I."/>
            <person name="Sano M."/>
            <person name="Sasaki A."/>
            <person name="Sasakura Y."/>
            <person name="Shoguchi E."/>
            <person name="Shin-i T."/>
            <person name="Spagnuolo A."/>
            <person name="Stainier D."/>
            <person name="Suzuki M.M."/>
            <person name="Tassy O."/>
            <person name="Takatori N."/>
            <person name="Tokuoka M."/>
            <person name="Yagi K."/>
            <person name="Yoshizaki F."/>
            <person name="Wada S."/>
            <person name="Zhang C."/>
            <person name="Hyatt P.D."/>
            <person name="Larimer F."/>
            <person name="Detter C."/>
            <person name="Doggett N."/>
            <person name="Glavina T."/>
            <person name="Hawkins T."/>
            <person name="Richardson P."/>
            <person name="Lucas S."/>
            <person name="Kohara Y."/>
            <person name="Levine M."/>
            <person name="Satoh N."/>
            <person name="Rokhsar D.S."/>
        </authorList>
    </citation>
    <scope>NUCLEOTIDE SEQUENCE [LARGE SCALE GENOMIC DNA]</scope>
</reference>
<keyword evidence="4" id="KW-1185">Reference proteome</keyword>
<dbReference type="PANTHER" id="PTHR13066">
    <property type="entry name" value="BASIC LEUCINE ZIPPER NUCLEAR FACTOR 1 BLZF1 PROTEIN"/>
    <property type="match status" value="1"/>
</dbReference>
<feature type="compositionally biased region" description="Basic and acidic residues" evidence="2">
    <location>
        <begin position="18"/>
        <end position="33"/>
    </location>
</feature>
<dbReference type="AlphaFoldDB" id="F7AZH2"/>
<dbReference type="InterPro" id="IPR027095">
    <property type="entry name" value="Golgin-45"/>
</dbReference>